<proteinExistence type="inferred from homology"/>
<evidence type="ECO:0000313" key="11">
    <source>
        <dbReference type="Proteomes" id="UP001232445"/>
    </source>
</evidence>
<keyword evidence="8 9" id="KW-0472">Membrane</keyword>
<comment type="subcellular location">
    <subcellularLocation>
        <location evidence="1 9">Cell membrane</location>
        <topology evidence="1 9">Multi-pass membrane protein</topology>
    </subcellularLocation>
</comment>
<feature type="transmembrane region" description="Helical" evidence="9">
    <location>
        <begin position="153"/>
        <end position="173"/>
    </location>
</feature>
<evidence type="ECO:0000256" key="2">
    <source>
        <dbReference type="ARBA" id="ARBA00009261"/>
    </source>
</evidence>
<keyword evidence="3 9" id="KW-0813">Transport</keyword>
<keyword evidence="4 9" id="KW-1003">Cell membrane</keyword>
<gene>
    <name evidence="10" type="ORF">J2S00_000871</name>
</gene>
<evidence type="ECO:0000256" key="8">
    <source>
        <dbReference type="ARBA" id="ARBA00023136"/>
    </source>
</evidence>
<feature type="transmembrane region" description="Helical" evidence="9">
    <location>
        <begin position="390"/>
        <end position="408"/>
    </location>
</feature>
<comment type="similarity">
    <text evidence="2 9">Belongs to the alanine or glycine:cation symporter (AGCS) (TC 2.A.25) family.</text>
</comment>
<keyword evidence="11" id="KW-1185">Reference proteome</keyword>
<name>A0ABU0CPS2_9BACI</name>
<organism evidence="10 11">
    <name type="scientific">Caldalkalibacillus uzonensis</name>
    <dbReference type="NCBI Taxonomy" id="353224"/>
    <lineage>
        <taxon>Bacteria</taxon>
        <taxon>Bacillati</taxon>
        <taxon>Bacillota</taxon>
        <taxon>Bacilli</taxon>
        <taxon>Bacillales</taxon>
        <taxon>Bacillaceae</taxon>
        <taxon>Caldalkalibacillus</taxon>
    </lineage>
</organism>
<feature type="transmembrane region" description="Helical" evidence="9">
    <location>
        <begin position="218"/>
        <end position="238"/>
    </location>
</feature>
<evidence type="ECO:0000256" key="9">
    <source>
        <dbReference type="RuleBase" id="RU363064"/>
    </source>
</evidence>
<feature type="transmembrane region" description="Helical" evidence="9">
    <location>
        <begin position="185"/>
        <end position="206"/>
    </location>
</feature>
<dbReference type="InterPro" id="IPR001463">
    <property type="entry name" value="Na/Ala_symport"/>
</dbReference>
<keyword evidence="7 9" id="KW-1133">Transmembrane helix</keyword>
<dbReference type="Gene3D" id="1.20.1740.10">
    <property type="entry name" value="Amino acid/polyamine transporter I"/>
    <property type="match status" value="1"/>
</dbReference>
<feature type="transmembrane region" description="Helical" evidence="9">
    <location>
        <begin position="244"/>
        <end position="271"/>
    </location>
</feature>
<feature type="transmembrane region" description="Helical" evidence="9">
    <location>
        <begin position="313"/>
        <end position="333"/>
    </location>
</feature>
<dbReference type="PRINTS" id="PR00175">
    <property type="entry name" value="NAALASMPORT"/>
</dbReference>
<evidence type="ECO:0000256" key="5">
    <source>
        <dbReference type="ARBA" id="ARBA00022692"/>
    </source>
</evidence>
<dbReference type="NCBIfam" id="TIGR00835">
    <property type="entry name" value="agcS"/>
    <property type="match status" value="1"/>
</dbReference>
<evidence type="ECO:0000256" key="1">
    <source>
        <dbReference type="ARBA" id="ARBA00004651"/>
    </source>
</evidence>
<accession>A0ABU0CPS2</accession>
<feature type="transmembrane region" description="Helical" evidence="9">
    <location>
        <begin position="353"/>
        <end position="378"/>
    </location>
</feature>
<protein>
    <submittedName>
        <fullName evidence="10">AGCS family alanine or glycine:cation symporter</fullName>
    </submittedName>
</protein>
<sequence>MDFILLLLGKVEDFLWGIPMMVMLLGTGLYLTLRSGFFQVRKFPVIWQETVGSVFKRKKPLTKDGVLSPFESLSTALASTVGTGNMAGVATAIALGGPGAVFWMWVVAFLGMMTKMAEVTLAVRYRQKTEQGAYYGGPMYYIERGLGQNWKPLAVLFAVCALFGAIGIAPLIQPHTIADAMHQTYGIPTIVTGVVVAFFAGLVIIGGIKRIGAVAAKLVPLMATIYIIASLIIIFMNITAVPQAFAMIFTYAFQPAPVMGGFAGSAVAAAIQYGMARGMFSNEAGQGSAPMAHAVAQTDHPTRQGLWGAFETFFDTIVICSMTALVILTTGVFETGENGIALTNMAFAESFGMFGSVLISISILLFAYTSIIGWAFYWETAVTYLFGEKGVQISRWVYVIPIIFAVGLELNVVWTLGSIALAVMAIPNLLALLLLRKEFFRLVKEFFDGDYLRQDASSKEEVKA</sequence>
<feature type="transmembrane region" description="Helical" evidence="9">
    <location>
        <begin position="414"/>
        <end position="435"/>
    </location>
</feature>
<dbReference type="PROSITE" id="PS00873">
    <property type="entry name" value="NA_ALANINE_SYMP"/>
    <property type="match status" value="1"/>
</dbReference>
<evidence type="ECO:0000256" key="4">
    <source>
        <dbReference type="ARBA" id="ARBA00022475"/>
    </source>
</evidence>
<dbReference type="Pfam" id="PF01235">
    <property type="entry name" value="Na_Ala_symp"/>
    <property type="match status" value="1"/>
</dbReference>
<feature type="transmembrane region" description="Helical" evidence="9">
    <location>
        <begin position="14"/>
        <end position="33"/>
    </location>
</feature>
<keyword evidence="6 9" id="KW-0769">Symport</keyword>
<evidence type="ECO:0000256" key="6">
    <source>
        <dbReference type="ARBA" id="ARBA00022847"/>
    </source>
</evidence>
<dbReference type="PANTHER" id="PTHR30330">
    <property type="entry name" value="AGSS FAMILY TRANSPORTER, SODIUM-ALANINE"/>
    <property type="match status" value="1"/>
</dbReference>
<comment type="caution">
    <text evidence="10">The sequence shown here is derived from an EMBL/GenBank/DDBJ whole genome shotgun (WGS) entry which is preliminary data.</text>
</comment>
<dbReference type="EMBL" id="JAUSUQ010000002">
    <property type="protein sequence ID" value="MDQ0338088.1"/>
    <property type="molecule type" value="Genomic_DNA"/>
</dbReference>
<evidence type="ECO:0000256" key="3">
    <source>
        <dbReference type="ARBA" id="ARBA00022448"/>
    </source>
</evidence>
<evidence type="ECO:0000256" key="7">
    <source>
        <dbReference type="ARBA" id="ARBA00022989"/>
    </source>
</evidence>
<reference evidence="10 11" key="1">
    <citation type="submission" date="2023-07" db="EMBL/GenBank/DDBJ databases">
        <title>Genomic Encyclopedia of Type Strains, Phase IV (KMG-IV): sequencing the most valuable type-strain genomes for metagenomic binning, comparative biology and taxonomic classification.</title>
        <authorList>
            <person name="Goeker M."/>
        </authorList>
    </citation>
    <scope>NUCLEOTIDE SEQUENCE [LARGE SCALE GENOMIC DNA]</scope>
    <source>
        <strain evidence="10 11">DSM 17740</strain>
    </source>
</reference>
<feature type="transmembrane region" description="Helical" evidence="9">
    <location>
        <begin position="73"/>
        <end position="96"/>
    </location>
</feature>
<dbReference type="PANTHER" id="PTHR30330:SF3">
    <property type="entry name" value="TRANSCRIPTIONAL REGULATOR, LRP FAMILY"/>
    <property type="match status" value="1"/>
</dbReference>
<dbReference type="RefSeq" id="WP_307335876.1">
    <property type="nucleotide sequence ID" value="NZ_JAUSUQ010000002.1"/>
</dbReference>
<evidence type="ECO:0000313" key="10">
    <source>
        <dbReference type="EMBL" id="MDQ0338088.1"/>
    </source>
</evidence>
<keyword evidence="5 9" id="KW-0812">Transmembrane</keyword>
<dbReference type="Proteomes" id="UP001232445">
    <property type="component" value="Unassembled WGS sequence"/>
</dbReference>